<dbReference type="Gene3D" id="3.90.550.10">
    <property type="entry name" value="Spore Coat Polysaccharide Biosynthesis Protein SpsA, Chain A"/>
    <property type="match status" value="1"/>
</dbReference>
<protein>
    <submittedName>
        <fullName evidence="2">Glycosyltransferase family 2 protein</fullName>
    </submittedName>
</protein>
<dbReference type="PANTHER" id="PTHR22916">
    <property type="entry name" value="GLYCOSYLTRANSFERASE"/>
    <property type="match status" value="1"/>
</dbReference>
<evidence type="ECO:0000313" key="2">
    <source>
        <dbReference type="EMBL" id="MBD2692156.1"/>
    </source>
</evidence>
<dbReference type="SUPFAM" id="SSF53448">
    <property type="entry name" value="Nucleotide-diphospho-sugar transferases"/>
    <property type="match status" value="1"/>
</dbReference>
<reference evidence="2 3" key="1">
    <citation type="journal article" date="2020" name="ISME J.">
        <title>Comparative genomics reveals insights into cyanobacterial evolution and habitat adaptation.</title>
        <authorList>
            <person name="Chen M.Y."/>
            <person name="Teng W.K."/>
            <person name="Zhao L."/>
            <person name="Hu C.X."/>
            <person name="Zhou Y.K."/>
            <person name="Han B.P."/>
            <person name="Song L.R."/>
            <person name="Shu W.S."/>
        </authorList>
    </citation>
    <scope>NUCLEOTIDE SEQUENCE [LARGE SCALE GENOMIC DNA]</scope>
    <source>
        <strain evidence="2 3">FACHB-362</strain>
    </source>
</reference>
<name>A0ABR8J553_9NOST</name>
<dbReference type="PANTHER" id="PTHR22916:SF3">
    <property type="entry name" value="UDP-GLCNAC:BETAGAL BETA-1,3-N-ACETYLGLUCOSAMINYLTRANSFERASE-LIKE PROTEIN 1"/>
    <property type="match status" value="1"/>
</dbReference>
<evidence type="ECO:0000313" key="3">
    <source>
        <dbReference type="Proteomes" id="UP000660381"/>
    </source>
</evidence>
<dbReference type="Proteomes" id="UP000660381">
    <property type="component" value="Unassembled WGS sequence"/>
</dbReference>
<dbReference type="InterPro" id="IPR001173">
    <property type="entry name" value="Glyco_trans_2-like"/>
</dbReference>
<dbReference type="EMBL" id="JACJTQ010000012">
    <property type="protein sequence ID" value="MBD2692156.1"/>
    <property type="molecule type" value="Genomic_DNA"/>
</dbReference>
<evidence type="ECO:0000259" key="1">
    <source>
        <dbReference type="Pfam" id="PF00535"/>
    </source>
</evidence>
<dbReference type="RefSeq" id="WP_190906577.1">
    <property type="nucleotide sequence ID" value="NZ_JACJTQ010000012.1"/>
</dbReference>
<gene>
    <name evidence="2" type="ORF">H6G68_10375</name>
</gene>
<keyword evidence="3" id="KW-1185">Reference proteome</keyword>
<accession>A0ABR8J553</accession>
<dbReference type="CDD" id="cd00761">
    <property type="entry name" value="Glyco_tranf_GTA_type"/>
    <property type="match status" value="1"/>
</dbReference>
<proteinExistence type="predicted"/>
<dbReference type="Pfam" id="PF00535">
    <property type="entry name" value="Glycos_transf_2"/>
    <property type="match status" value="1"/>
</dbReference>
<comment type="caution">
    <text evidence="2">The sequence shown here is derived from an EMBL/GenBank/DDBJ whole genome shotgun (WGS) entry which is preliminary data.</text>
</comment>
<feature type="domain" description="Glycosyltransferase 2-like" evidence="1">
    <location>
        <begin position="11"/>
        <end position="170"/>
    </location>
</feature>
<dbReference type="InterPro" id="IPR029044">
    <property type="entry name" value="Nucleotide-diphossugar_trans"/>
</dbReference>
<organism evidence="2 3">
    <name type="scientific">Anabaena catenula FACHB-362</name>
    <dbReference type="NCBI Taxonomy" id="2692877"/>
    <lineage>
        <taxon>Bacteria</taxon>
        <taxon>Bacillati</taxon>
        <taxon>Cyanobacteriota</taxon>
        <taxon>Cyanophyceae</taxon>
        <taxon>Nostocales</taxon>
        <taxon>Nostocaceae</taxon>
        <taxon>Anabaena</taxon>
    </lineage>
</organism>
<sequence length="312" mass="36636">MLDNKDEIRISIALVTRNRPESLERCLKSLRSQSIQPFEVLISDDSDPELADKTEFIASRWDCLYIKGPRRGLYANRNYSALACKGTHIRTMDDDHEFPEQHIENCLLAIHSDPQSVWIIGEYLHGQTVGNPPHFCPGQLHPRGFSYFPENTQNCWAIADGASIYPKEIFARGLRFVEAWKFGSAYLEWGSRLYYLGYRIRHLESTYIIHHYDPNNRSFLNKKWALSSMFFAMKCHSFIYQSNIKNKILFYLEIFKQLIIYPSVTWQALQEYIPIYKQFYREFFQLDSHKFISQFASETSTKNSSEKNSTSK</sequence>